<dbReference type="NCBIfam" id="NF011997">
    <property type="entry name" value="PRK15453.1"/>
    <property type="match status" value="1"/>
</dbReference>
<dbReference type="RefSeq" id="WP_092593821.1">
    <property type="nucleotide sequence ID" value="NZ_FMXN01000013.1"/>
</dbReference>
<dbReference type="InterPro" id="IPR006082">
    <property type="entry name" value="PRK"/>
</dbReference>
<dbReference type="InterPro" id="IPR027417">
    <property type="entry name" value="P-loop_NTPase"/>
</dbReference>
<evidence type="ECO:0000256" key="4">
    <source>
        <dbReference type="ARBA" id="ARBA00022777"/>
    </source>
</evidence>
<evidence type="ECO:0000256" key="7">
    <source>
        <dbReference type="RuleBase" id="RU004082"/>
    </source>
</evidence>
<dbReference type="OrthoDB" id="9773443at2"/>
<proteinExistence type="inferred from homology"/>
<keyword evidence="10" id="KW-1185">Reference proteome</keyword>
<comment type="similarity">
    <text evidence="1 7">Belongs to the phosphoribulokinase family.</text>
</comment>
<reference evidence="10" key="1">
    <citation type="submission" date="2016-10" db="EMBL/GenBank/DDBJ databases">
        <authorList>
            <person name="Varghese N."/>
            <person name="Submissions S."/>
        </authorList>
    </citation>
    <scope>NUCLEOTIDE SEQUENCE [LARGE SCALE GENOMIC DNA]</scope>
    <source>
        <strain evidence="10">CGMCC 1.10824</strain>
    </source>
</reference>
<dbReference type="Gene3D" id="3.40.50.300">
    <property type="entry name" value="P-loop containing nucleotide triphosphate hydrolases"/>
    <property type="match status" value="1"/>
</dbReference>
<dbReference type="PROSITE" id="PS00567">
    <property type="entry name" value="PHOSPHORIBULOKINASE"/>
    <property type="match status" value="1"/>
</dbReference>
<accession>A0A1G6DV46</accession>
<evidence type="ECO:0000256" key="2">
    <source>
        <dbReference type="ARBA" id="ARBA00022679"/>
    </source>
</evidence>
<dbReference type="AlphaFoldDB" id="A0A1G6DV46"/>
<name>A0A1G6DV46_9GAMM</name>
<feature type="domain" description="Phosphoribulokinase/uridine kinase" evidence="8">
    <location>
        <begin position="7"/>
        <end position="214"/>
    </location>
</feature>
<evidence type="ECO:0000256" key="3">
    <source>
        <dbReference type="ARBA" id="ARBA00022741"/>
    </source>
</evidence>
<dbReference type="Pfam" id="PF00485">
    <property type="entry name" value="PRK"/>
    <property type="match status" value="1"/>
</dbReference>
<sequence>MSIQHPIIAVTGSSGAGTTTTSQALRHIFRSLEVQAATVEGDSFHRYSRPEMEVAIRKAQEQGRHISYFGPEANDFIRLEALFKQYGATGTGETRRYLHTFDDAVPYNQLPGTFTPWEPLPDNTDLLFYEGLHGGVCGDDYNVAQYVDLLIGMVPIVNLEWIQKLLRDTSERGHSREAVTQSIIRSMEDYIHHIVPQFSRTHINFQRVPTVDTSNPFSAKDIPSLDESFVIIRFRGIKNVDFPYYLRMIDGSFMSRMNTLVVPGGKMGFAMELILTPVVEELLAKKRTAQAR</sequence>
<gene>
    <name evidence="9" type="ORF">SAMN02927930_01906</name>
</gene>
<evidence type="ECO:0000313" key="9">
    <source>
        <dbReference type="EMBL" id="SDB49016.1"/>
    </source>
</evidence>
<evidence type="ECO:0000259" key="8">
    <source>
        <dbReference type="Pfam" id="PF00485"/>
    </source>
</evidence>
<dbReference type="EMBL" id="FMXN01000013">
    <property type="protein sequence ID" value="SDB49016.1"/>
    <property type="molecule type" value="Genomic_DNA"/>
</dbReference>
<dbReference type="GO" id="GO:0008974">
    <property type="term" value="F:phosphoribulokinase activity"/>
    <property type="evidence" value="ECO:0007669"/>
    <property type="project" value="UniProtKB-EC"/>
</dbReference>
<keyword evidence="5" id="KW-0067">ATP-binding</keyword>
<evidence type="ECO:0000256" key="1">
    <source>
        <dbReference type="ARBA" id="ARBA00009719"/>
    </source>
</evidence>
<keyword evidence="2" id="KW-0808">Transferase</keyword>
<dbReference type="GO" id="GO:0005975">
    <property type="term" value="P:carbohydrate metabolic process"/>
    <property type="evidence" value="ECO:0007669"/>
    <property type="project" value="InterPro"/>
</dbReference>
<dbReference type="PRINTS" id="PR00478">
    <property type="entry name" value="PHRIBLKINASE"/>
</dbReference>
<dbReference type="SUPFAM" id="SSF52540">
    <property type="entry name" value="P-loop containing nucleoside triphosphate hydrolases"/>
    <property type="match status" value="1"/>
</dbReference>
<dbReference type="Proteomes" id="UP000199626">
    <property type="component" value="Unassembled WGS sequence"/>
</dbReference>
<dbReference type="EC" id="2.7.1.19" evidence="7"/>
<evidence type="ECO:0000313" key="10">
    <source>
        <dbReference type="Proteomes" id="UP000199626"/>
    </source>
</evidence>
<dbReference type="InterPro" id="IPR006083">
    <property type="entry name" value="PRK/URK"/>
</dbReference>
<keyword evidence="4 9" id="KW-0418">Kinase</keyword>
<dbReference type="GO" id="GO:0005524">
    <property type="term" value="F:ATP binding"/>
    <property type="evidence" value="ECO:0007669"/>
    <property type="project" value="UniProtKB-KW"/>
</dbReference>
<dbReference type="FunFam" id="3.40.50.300:FF:000307">
    <property type="entry name" value="Phosphoribulokinase"/>
    <property type="match status" value="1"/>
</dbReference>
<comment type="catalytic activity">
    <reaction evidence="6 7">
        <text>D-ribulose 5-phosphate + ATP = D-ribulose 1,5-bisphosphate + ADP + H(+)</text>
        <dbReference type="Rhea" id="RHEA:19365"/>
        <dbReference type="ChEBI" id="CHEBI:15378"/>
        <dbReference type="ChEBI" id="CHEBI:30616"/>
        <dbReference type="ChEBI" id="CHEBI:57870"/>
        <dbReference type="ChEBI" id="CHEBI:58121"/>
        <dbReference type="ChEBI" id="CHEBI:456216"/>
        <dbReference type="EC" id="2.7.1.19"/>
    </reaction>
</comment>
<evidence type="ECO:0000256" key="5">
    <source>
        <dbReference type="ARBA" id="ARBA00022840"/>
    </source>
</evidence>
<evidence type="ECO:0000256" key="6">
    <source>
        <dbReference type="ARBA" id="ARBA00047663"/>
    </source>
</evidence>
<keyword evidence="3" id="KW-0547">Nucleotide-binding</keyword>
<organism evidence="9 10">
    <name type="scientific">Pseudidiomarina indica</name>
    <dbReference type="NCBI Taxonomy" id="1159017"/>
    <lineage>
        <taxon>Bacteria</taxon>
        <taxon>Pseudomonadati</taxon>
        <taxon>Pseudomonadota</taxon>
        <taxon>Gammaproteobacteria</taxon>
        <taxon>Alteromonadales</taxon>
        <taxon>Idiomarinaceae</taxon>
        <taxon>Pseudidiomarina</taxon>
    </lineage>
</organism>
<protein>
    <recommendedName>
        <fullName evidence="7">Phosphoribulokinase</fullName>
        <ecNumber evidence="7">2.7.1.19</ecNumber>
    </recommendedName>
</protein>
<dbReference type="STRING" id="1159017.SAMN02927930_01906"/>